<dbReference type="OrthoDB" id="5701987at2"/>
<keyword evidence="1" id="KW-1133">Transmembrane helix</keyword>
<dbReference type="PROSITE" id="PS51257">
    <property type="entry name" value="PROKAR_LIPOPROTEIN"/>
    <property type="match status" value="1"/>
</dbReference>
<dbReference type="AlphaFoldDB" id="K4L011"/>
<dbReference type="InterPro" id="IPR025645">
    <property type="entry name" value="DUF4349"/>
</dbReference>
<dbReference type="STRING" id="1117647.M5M_11675"/>
<dbReference type="RefSeq" id="WP_016389367.1">
    <property type="nucleotide sequence ID" value="NC_018868.3"/>
</dbReference>
<feature type="domain" description="DUF4349" evidence="3">
    <location>
        <begin position="51"/>
        <end position="256"/>
    </location>
</feature>
<accession>K4L011</accession>
<keyword evidence="1" id="KW-0812">Transmembrane</keyword>
<keyword evidence="2" id="KW-0732">Signal</keyword>
<dbReference type="Pfam" id="PF14257">
    <property type="entry name" value="DUF4349"/>
    <property type="match status" value="1"/>
</dbReference>
<name>K4L011_SIMAS</name>
<organism evidence="4 5">
    <name type="scientific">Simiduia agarivorans (strain DSM 21679 / JCM 13881 / BCRC 17597 / SA1)</name>
    <dbReference type="NCBI Taxonomy" id="1117647"/>
    <lineage>
        <taxon>Bacteria</taxon>
        <taxon>Pseudomonadati</taxon>
        <taxon>Pseudomonadota</taxon>
        <taxon>Gammaproteobacteria</taxon>
        <taxon>Cellvibrionales</taxon>
        <taxon>Cellvibrionaceae</taxon>
        <taxon>Simiduia</taxon>
    </lineage>
</organism>
<dbReference type="eggNOG" id="ENOG5030M97">
    <property type="taxonomic scope" value="Bacteria"/>
</dbReference>
<evidence type="ECO:0000256" key="1">
    <source>
        <dbReference type="SAM" id="Phobius"/>
    </source>
</evidence>
<gene>
    <name evidence="4" type="ordered locus">M5M_11675</name>
</gene>
<evidence type="ECO:0000256" key="2">
    <source>
        <dbReference type="SAM" id="SignalP"/>
    </source>
</evidence>
<evidence type="ECO:0000313" key="5">
    <source>
        <dbReference type="Proteomes" id="UP000000466"/>
    </source>
</evidence>
<protein>
    <recommendedName>
        <fullName evidence="3">DUF4349 domain-containing protein</fullName>
    </recommendedName>
</protein>
<feature type="transmembrane region" description="Helical" evidence="1">
    <location>
        <begin position="230"/>
        <end position="255"/>
    </location>
</feature>
<evidence type="ECO:0000313" key="4">
    <source>
        <dbReference type="EMBL" id="AFU99512.2"/>
    </source>
</evidence>
<reference evidence="4 5" key="1">
    <citation type="journal article" date="2013" name="Genome Announc.">
        <title>Complete genome sequence of Simiduia agarivorans SA1(T), a marine bacterium able to degrade a variety of polysaccharides.</title>
        <authorList>
            <person name="Lin S.Y."/>
            <person name="Shieh W.Y."/>
            <person name="Chen J.S."/>
            <person name="Tang S.L."/>
        </authorList>
    </citation>
    <scope>NUCLEOTIDE SEQUENCE [LARGE SCALE GENOMIC DNA]</scope>
    <source>
        <strain evidence="5">DSM 21679 / JCM 13881 / BCRC 17597 / SA1</strain>
    </source>
</reference>
<sequence length="265" mass="29520">MRKAKLWLMPLCLFLFAGCSSDSKQDESFGVAQSMKMVADTQRGSAEYLAYEHRITVRLARESIEAGFNRLVDYCGQDRAHQCTVLHASVNTGDYARASLRMRLAPAGVEPLIAQAAETGDLNARAMDVEDLQTAVADNSKRMDMLIQYQSRLQALEKESAADVDALIRVAGELARVQSDIEYAQGEKAALMQRIQMDIVNISLEPERYGSFFEPIAEAASGFGENLSNAIAFAITGVAYSMPWLVLLIFLIWLVRKFWLRRHTG</sequence>
<feature type="signal peptide" evidence="2">
    <location>
        <begin position="1"/>
        <end position="21"/>
    </location>
</feature>
<proteinExistence type="predicted"/>
<feature type="chain" id="PRO_5003878369" description="DUF4349 domain-containing protein" evidence="2">
    <location>
        <begin position="22"/>
        <end position="265"/>
    </location>
</feature>
<dbReference type="EMBL" id="CP003746">
    <property type="protein sequence ID" value="AFU99512.2"/>
    <property type="molecule type" value="Genomic_DNA"/>
</dbReference>
<dbReference type="KEGG" id="saga:M5M_11675"/>
<keyword evidence="5" id="KW-1185">Reference proteome</keyword>
<dbReference type="Proteomes" id="UP000000466">
    <property type="component" value="Chromosome"/>
</dbReference>
<dbReference type="HOGENOM" id="CLU_091030_0_0_6"/>
<evidence type="ECO:0000259" key="3">
    <source>
        <dbReference type="Pfam" id="PF14257"/>
    </source>
</evidence>
<keyword evidence="1" id="KW-0472">Membrane</keyword>